<sequence length="191" mass="19816">MSSATAQAWPENNGGNTVRLRFRNWRRSRPFWAGLLAMIAGLPILYFPYAKLNLSGMTVSMATTAGAGSLIIGILMIALGVTAWFQPLVRIFCGVAVTLLSLISIPVSNLGGFGLGLILGLVAGGLLMAWRPVPAPVEPGRWAADADEPAAEPATAEYAAQEPAEVAAPAVPAQQAPADEAVAAADPGEPR</sequence>
<feature type="compositionally biased region" description="Low complexity" evidence="1">
    <location>
        <begin position="151"/>
        <end position="191"/>
    </location>
</feature>
<dbReference type="EMBL" id="JBHTAJ010000127">
    <property type="protein sequence ID" value="MFC7184907.1"/>
    <property type="molecule type" value="Genomic_DNA"/>
</dbReference>
<gene>
    <name evidence="3" type="ORF">ACFQMG_35715</name>
</gene>
<feature type="transmembrane region" description="Helical" evidence="2">
    <location>
        <begin position="88"/>
        <end position="107"/>
    </location>
</feature>
<keyword evidence="2" id="KW-0472">Membrane</keyword>
<dbReference type="InterPro" id="IPR046096">
    <property type="entry name" value="DUF6114"/>
</dbReference>
<protein>
    <submittedName>
        <fullName evidence="3">DUF6114 domain-containing protein</fullName>
    </submittedName>
</protein>
<feature type="transmembrane region" description="Helical" evidence="2">
    <location>
        <begin position="61"/>
        <end position="81"/>
    </location>
</feature>
<dbReference type="Proteomes" id="UP001596435">
    <property type="component" value="Unassembled WGS sequence"/>
</dbReference>
<keyword evidence="2" id="KW-1133">Transmembrane helix</keyword>
<evidence type="ECO:0000256" key="2">
    <source>
        <dbReference type="SAM" id="Phobius"/>
    </source>
</evidence>
<proteinExistence type="predicted"/>
<organism evidence="3 4">
    <name type="scientific">Kitasatospora paranensis</name>
    <dbReference type="NCBI Taxonomy" id="258053"/>
    <lineage>
        <taxon>Bacteria</taxon>
        <taxon>Bacillati</taxon>
        <taxon>Actinomycetota</taxon>
        <taxon>Actinomycetes</taxon>
        <taxon>Kitasatosporales</taxon>
        <taxon>Streptomycetaceae</taxon>
        <taxon>Kitasatospora</taxon>
    </lineage>
</organism>
<comment type="caution">
    <text evidence="3">The sequence shown here is derived from an EMBL/GenBank/DDBJ whole genome shotgun (WGS) entry which is preliminary data.</text>
</comment>
<keyword evidence="4" id="KW-1185">Reference proteome</keyword>
<reference evidence="4" key="1">
    <citation type="journal article" date="2019" name="Int. J. Syst. Evol. Microbiol.">
        <title>The Global Catalogue of Microorganisms (GCM) 10K type strain sequencing project: providing services to taxonomists for standard genome sequencing and annotation.</title>
        <authorList>
            <consortium name="The Broad Institute Genomics Platform"/>
            <consortium name="The Broad Institute Genome Sequencing Center for Infectious Disease"/>
            <person name="Wu L."/>
            <person name="Ma J."/>
        </authorList>
    </citation>
    <scope>NUCLEOTIDE SEQUENCE [LARGE SCALE GENOMIC DNA]</scope>
    <source>
        <strain evidence="4">CGMCC 1.12859</strain>
    </source>
</reference>
<name>A0ABW2G9T0_9ACTN</name>
<feature type="region of interest" description="Disordered" evidence="1">
    <location>
        <begin position="141"/>
        <end position="191"/>
    </location>
</feature>
<evidence type="ECO:0000313" key="4">
    <source>
        <dbReference type="Proteomes" id="UP001596435"/>
    </source>
</evidence>
<accession>A0ABW2G9T0</accession>
<dbReference type="RefSeq" id="WP_345707438.1">
    <property type="nucleotide sequence ID" value="NZ_BAABKV010000001.1"/>
</dbReference>
<dbReference type="Pfam" id="PF19609">
    <property type="entry name" value="DUF6114"/>
    <property type="match status" value="1"/>
</dbReference>
<evidence type="ECO:0000313" key="3">
    <source>
        <dbReference type="EMBL" id="MFC7184907.1"/>
    </source>
</evidence>
<feature type="transmembrane region" description="Helical" evidence="2">
    <location>
        <begin position="31"/>
        <end position="49"/>
    </location>
</feature>
<keyword evidence="2" id="KW-0812">Transmembrane</keyword>
<feature type="transmembrane region" description="Helical" evidence="2">
    <location>
        <begin position="113"/>
        <end position="130"/>
    </location>
</feature>
<evidence type="ECO:0000256" key="1">
    <source>
        <dbReference type="SAM" id="MobiDB-lite"/>
    </source>
</evidence>